<name>C5FR15_ARTOC</name>
<dbReference type="VEuPathDB" id="FungiDB:MCYG_05137"/>
<organism evidence="1 2">
    <name type="scientific">Arthroderma otae (strain ATCC MYA-4605 / CBS 113480)</name>
    <name type="common">Microsporum canis</name>
    <dbReference type="NCBI Taxonomy" id="554155"/>
    <lineage>
        <taxon>Eukaryota</taxon>
        <taxon>Fungi</taxon>
        <taxon>Dikarya</taxon>
        <taxon>Ascomycota</taxon>
        <taxon>Pezizomycotina</taxon>
        <taxon>Eurotiomycetes</taxon>
        <taxon>Eurotiomycetidae</taxon>
        <taxon>Onygenales</taxon>
        <taxon>Arthrodermataceae</taxon>
        <taxon>Microsporum</taxon>
    </lineage>
</organism>
<dbReference type="OrthoDB" id="4207049at2759"/>
<keyword evidence="2" id="KW-1185">Reference proteome</keyword>
<dbReference type="OMA" id="NCFFLID"/>
<dbReference type="eggNOG" id="ENOG502SU97">
    <property type="taxonomic scope" value="Eukaryota"/>
</dbReference>
<reference evidence="2" key="1">
    <citation type="journal article" date="2012" name="MBio">
        <title>Comparative genome analysis of Trichophyton rubrum and related dermatophytes reveals candidate genes involved in infection.</title>
        <authorList>
            <person name="Martinez D.A."/>
            <person name="Oliver B.G."/>
            <person name="Graeser Y."/>
            <person name="Goldberg J.M."/>
            <person name="Li W."/>
            <person name="Martinez-Rossi N.M."/>
            <person name="Monod M."/>
            <person name="Shelest E."/>
            <person name="Barton R.C."/>
            <person name="Birch E."/>
            <person name="Brakhage A.A."/>
            <person name="Chen Z."/>
            <person name="Gurr S.J."/>
            <person name="Heiman D."/>
            <person name="Heitman J."/>
            <person name="Kosti I."/>
            <person name="Rossi A."/>
            <person name="Saif S."/>
            <person name="Samalova M."/>
            <person name="Saunders C.W."/>
            <person name="Shea T."/>
            <person name="Summerbell R.C."/>
            <person name="Xu J."/>
            <person name="Young S."/>
            <person name="Zeng Q."/>
            <person name="Birren B.W."/>
            <person name="Cuomo C.A."/>
            <person name="White T.C."/>
        </authorList>
    </citation>
    <scope>NUCLEOTIDE SEQUENCE [LARGE SCALE GENOMIC DNA]</scope>
    <source>
        <strain evidence="2">ATCC MYA-4605 / CBS 113480</strain>
    </source>
</reference>
<dbReference type="HOGENOM" id="CLU_093581_1_0_1"/>
<dbReference type="Proteomes" id="UP000002035">
    <property type="component" value="Unassembled WGS sequence"/>
</dbReference>
<dbReference type="GeneID" id="9231025"/>
<sequence length="190" mass="22565">MDASESKTEQDIAGTFSRPVRVLVQTSTHLVPGDGYFRKCEFMQNKLCQLHWNCDFDYKQHRWSTYGCEFALDNRPCYALIDSGKVAGDDDDDKVPILPYEWTGEIFKPKPQLSESPRVRHILKKHFPFSRKPRKDTPQAERSKRELIRSNLYKEIPLSDRLLKEIRDHSDDAKWLQRHREPRFWLKVED</sequence>
<proteinExistence type="predicted"/>
<evidence type="ECO:0000313" key="2">
    <source>
        <dbReference type="Proteomes" id="UP000002035"/>
    </source>
</evidence>
<dbReference type="AlphaFoldDB" id="C5FR15"/>
<accession>C5FR15</accession>
<dbReference type="RefSeq" id="XP_002845268.1">
    <property type="nucleotide sequence ID" value="XM_002845222.1"/>
</dbReference>
<protein>
    <submittedName>
        <fullName evidence="1">Uncharacterized protein</fullName>
    </submittedName>
</protein>
<dbReference type="EMBL" id="DS995705">
    <property type="protein sequence ID" value="EEQ32318.1"/>
    <property type="molecule type" value="Genomic_DNA"/>
</dbReference>
<gene>
    <name evidence="1" type="ORF">MCYG_05137</name>
</gene>
<evidence type="ECO:0000313" key="1">
    <source>
        <dbReference type="EMBL" id="EEQ32318.1"/>
    </source>
</evidence>